<dbReference type="SMART" id="SM00209">
    <property type="entry name" value="TSP1"/>
    <property type="match status" value="4"/>
</dbReference>
<evidence type="ECO:0000313" key="4">
    <source>
        <dbReference type="EMBL" id="CDQ87269.1"/>
    </source>
</evidence>
<dbReference type="EMBL" id="FR907773">
    <property type="protein sequence ID" value="CDQ87269.1"/>
    <property type="molecule type" value="Genomic_DNA"/>
</dbReference>
<reference evidence="4" key="2">
    <citation type="submission" date="2014-03" db="EMBL/GenBank/DDBJ databases">
        <authorList>
            <person name="Genoscope - CEA"/>
        </authorList>
    </citation>
    <scope>NUCLEOTIDE SEQUENCE</scope>
</reference>
<evidence type="ECO:0000256" key="2">
    <source>
        <dbReference type="ARBA" id="ARBA00023157"/>
    </source>
</evidence>
<dbReference type="InterPro" id="IPR000884">
    <property type="entry name" value="TSP1_rpt"/>
</dbReference>
<dbReference type="SUPFAM" id="SSF82895">
    <property type="entry name" value="TSP-1 type 1 repeat"/>
    <property type="match status" value="3"/>
</dbReference>
<dbReference type="PaxDb" id="8022-A0A060YD31"/>
<keyword evidence="1" id="KW-0677">Repeat</keyword>
<dbReference type="PANTHER" id="PTHR22906">
    <property type="entry name" value="PROPERDIN"/>
    <property type="match status" value="1"/>
</dbReference>
<dbReference type="CDD" id="cd19941">
    <property type="entry name" value="TIL"/>
    <property type="match status" value="1"/>
</dbReference>
<dbReference type="InterPro" id="IPR036383">
    <property type="entry name" value="TSP1_rpt_sf"/>
</dbReference>
<sequence length="460" mass="50094">MCVVPGQLQQDGVCVQVWQCDCVDSLGQSWAAGSWHQVDCNNCSCADGLLYCTNQSCREASCTWSSWSNWAPCSTSCGRGQRTRFRSLIPEREGAVCQFEEVQHKSCDPGPCPPLCVHDNQELTVGDTWLQGECKQCFIPLLHLSTLLFPSHPLYLCTPLNPPPTPLFPTLPPSVILSEWSEWTPCSPCVPASSLQSSSSPQGGAAALVSVQRRYRACLDLDSGQPVSGEEEGAQCTGELEEERLCPDPNACRDLCQWSVWSVWSVCQEPCSGGVRQRHRQPQAYPPGPQCQKQQTQTKSCNTGLCPGERCEDRGRVYQASCANQCPRSCTDLWEHVQCLQGVCHPGCRCPEGWLLQGGDCVEVTECRCGVPMGNGTLEISPAENVTLDCNTCVCENGTLVCTDLLCPVYGPWGQWSACSESCGTGQRMRIRPCNDTEGGPPCAETVHTETCVLPPCPGQ</sequence>
<dbReference type="Pfam" id="PF01826">
    <property type="entry name" value="TIL"/>
    <property type="match status" value="1"/>
</dbReference>
<organism evidence="4 5">
    <name type="scientific">Oncorhynchus mykiss</name>
    <name type="common">Rainbow trout</name>
    <name type="synonym">Salmo gairdneri</name>
    <dbReference type="NCBI Taxonomy" id="8022"/>
    <lineage>
        <taxon>Eukaryota</taxon>
        <taxon>Metazoa</taxon>
        <taxon>Chordata</taxon>
        <taxon>Craniata</taxon>
        <taxon>Vertebrata</taxon>
        <taxon>Euteleostomi</taxon>
        <taxon>Actinopterygii</taxon>
        <taxon>Neopterygii</taxon>
        <taxon>Teleostei</taxon>
        <taxon>Protacanthopterygii</taxon>
        <taxon>Salmoniformes</taxon>
        <taxon>Salmonidae</taxon>
        <taxon>Salmoninae</taxon>
        <taxon>Oncorhynchus</taxon>
    </lineage>
</organism>
<dbReference type="Gene3D" id="2.10.25.10">
    <property type="entry name" value="Laminin"/>
    <property type="match status" value="1"/>
</dbReference>
<evidence type="ECO:0000259" key="3">
    <source>
        <dbReference type="Pfam" id="PF01826"/>
    </source>
</evidence>
<accession>A0A060YD31</accession>
<gene>
    <name evidence="4" type="ORF">GSONMT00028959001</name>
</gene>
<dbReference type="InterPro" id="IPR002919">
    <property type="entry name" value="TIL_dom"/>
</dbReference>
<proteinExistence type="predicted"/>
<name>A0A060YD31_ONCMY</name>
<dbReference type="PANTHER" id="PTHR22906:SF51">
    <property type="entry name" value="SCO-SPONDIN-LIKE"/>
    <property type="match status" value="1"/>
</dbReference>
<dbReference type="AlphaFoldDB" id="A0A060YD31"/>
<dbReference type="PROSITE" id="PS50092">
    <property type="entry name" value="TSP1"/>
    <property type="match status" value="4"/>
</dbReference>
<dbReference type="InterPro" id="IPR052065">
    <property type="entry name" value="Compl_asym_regulator"/>
</dbReference>
<reference evidence="4" key="1">
    <citation type="journal article" date="2014" name="Nat. Commun.">
        <title>The rainbow trout genome provides novel insights into evolution after whole-genome duplication in vertebrates.</title>
        <authorList>
            <person name="Berthelot C."/>
            <person name="Brunet F."/>
            <person name="Chalopin D."/>
            <person name="Juanchich A."/>
            <person name="Bernard M."/>
            <person name="Noel B."/>
            <person name="Bento P."/>
            <person name="Da Silva C."/>
            <person name="Labadie K."/>
            <person name="Alberti A."/>
            <person name="Aury J.M."/>
            <person name="Louis A."/>
            <person name="Dehais P."/>
            <person name="Bardou P."/>
            <person name="Montfort J."/>
            <person name="Klopp C."/>
            <person name="Cabau C."/>
            <person name="Gaspin C."/>
            <person name="Thorgaard G.H."/>
            <person name="Boussaha M."/>
            <person name="Quillet E."/>
            <person name="Guyomard R."/>
            <person name="Galiana D."/>
            <person name="Bobe J."/>
            <person name="Volff J.N."/>
            <person name="Genet C."/>
            <person name="Wincker P."/>
            <person name="Jaillon O."/>
            <person name="Roest Crollius H."/>
            <person name="Guiguen Y."/>
        </authorList>
    </citation>
    <scope>NUCLEOTIDE SEQUENCE [LARGE SCALE GENOMIC DNA]</scope>
</reference>
<protein>
    <recommendedName>
        <fullName evidence="3">TIL domain-containing protein</fullName>
    </recommendedName>
</protein>
<evidence type="ECO:0000256" key="1">
    <source>
        <dbReference type="ARBA" id="ARBA00022737"/>
    </source>
</evidence>
<keyword evidence="2" id="KW-1015">Disulfide bond</keyword>
<dbReference type="Proteomes" id="UP000193380">
    <property type="component" value="Unassembled WGS sequence"/>
</dbReference>
<feature type="domain" description="TIL" evidence="3">
    <location>
        <begin position="320"/>
        <end position="367"/>
    </location>
</feature>
<dbReference type="Pfam" id="PF00090">
    <property type="entry name" value="TSP_1"/>
    <property type="match status" value="3"/>
</dbReference>
<dbReference type="Gene3D" id="2.20.100.10">
    <property type="entry name" value="Thrombospondin type-1 (TSP1) repeat"/>
    <property type="match status" value="4"/>
</dbReference>
<dbReference type="InterPro" id="IPR036084">
    <property type="entry name" value="Ser_inhib-like_sf"/>
</dbReference>
<dbReference type="STRING" id="8022.A0A060YD31"/>
<dbReference type="SUPFAM" id="SSF57567">
    <property type="entry name" value="Serine protease inhibitors"/>
    <property type="match status" value="1"/>
</dbReference>
<evidence type="ECO:0000313" key="5">
    <source>
        <dbReference type="Proteomes" id="UP000193380"/>
    </source>
</evidence>